<dbReference type="InterPro" id="IPR051702">
    <property type="entry name" value="SH3_domain_YSC84-like"/>
</dbReference>
<evidence type="ECO:0000259" key="1">
    <source>
        <dbReference type="Pfam" id="PF04366"/>
    </source>
</evidence>
<dbReference type="PANTHER" id="PTHR15629:SF2">
    <property type="entry name" value="SH3 DOMAIN-CONTAINING YSC84-LIKE PROTEIN 1"/>
    <property type="match status" value="1"/>
</dbReference>
<feature type="domain" description="Ysc84 actin-binding" evidence="1">
    <location>
        <begin position="113"/>
        <end position="231"/>
    </location>
</feature>
<sequence length="235" mass="25321">MHKNITAVLLGLTIIILSSCTPVKQFVGNPCISNSSTTMQRIVDSSACALNQMRSKENWPYIDYLLEESRAVFIFPDVYKAAFLVGAEVGPGVLCAKDDTGFWNGPAFFNMAGIDVGLQGGVEGKTLLVFLMDDQALDDALGGKIDLSLGVDMAVGHTADRSNRGTFDVEGNIVLLVDQAGAYGGMTARTGAFMVSNDFNKRYYGKKVSVSDLLLTHKYDKPEADKLLLSLAGVY</sequence>
<gene>
    <name evidence="2" type="ordered locus">Desal_2702</name>
</gene>
<name>C6BZB9_MARSD</name>
<reference evidence="2 3" key="1">
    <citation type="submission" date="2009-06" db="EMBL/GenBank/DDBJ databases">
        <title>Complete sequence of Desulfovibrio salexigens DSM 2638.</title>
        <authorList>
            <consortium name="US DOE Joint Genome Institute"/>
            <person name="Lucas S."/>
            <person name="Copeland A."/>
            <person name="Lapidus A."/>
            <person name="Glavina del Rio T."/>
            <person name="Tice H."/>
            <person name="Bruce D."/>
            <person name="Goodwin L."/>
            <person name="Pitluck S."/>
            <person name="Munk A.C."/>
            <person name="Brettin T."/>
            <person name="Detter J.C."/>
            <person name="Han C."/>
            <person name="Tapia R."/>
            <person name="Larimer F."/>
            <person name="Land M."/>
            <person name="Hauser L."/>
            <person name="Kyrpides N."/>
            <person name="Anderson I."/>
            <person name="Wall J.D."/>
            <person name="Arkin A.P."/>
            <person name="Dehal P."/>
            <person name="Chivian D."/>
            <person name="Giles B."/>
            <person name="Hazen T.C."/>
        </authorList>
    </citation>
    <scope>NUCLEOTIDE SEQUENCE [LARGE SCALE GENOMIC DNA]</scope>
    <source>
        <strain evidence="3">ATCC 14822 / DSM 2638 / NCIMB 8403 / VKM B-1763</strain>
    </source>
</reference>
<dbReference type="PROSITE" id="PS51257">
    <property type="entry name" value="PROKAR_LIPOPROTEIN"/>
    <property type="match status" value="1"/>
</dbReference>
<dbReference type="GO" id="GO:0035091">
    <property type="term" value="F:phosphatidylinositol binding"/>
    <property type="evidence" value="ECO:0007669"/>
    <property type="project" value="TreeGrafter"/>
</dbReference>
<dbReference type="HOGENOM" id="CLU_015320_4_2_7"/>
<dbReference type="CDD" id="cd11524">
    <property type="entry name" value="SYLF"/>
    <property type="match status" value="1"/>
</dbReference>
<protein>
    <recommendedName>
        <fullName evidence="1">Ysc84 actin-binding domain-containing protein</fullName>
    </recommendedName>
</protein>
<dbReference type="PANTHER" id="PTHR15629">
    <property type="entry name" value="SH3YL1 PROTEIN"/>
    <property type="match status" value="1"/>
</dbReference>
<dbReference type="Proteomes" id="UP000002601">
    <property type="component" value="Chromosome"/>
</dbReference>
<accession>C6BZB9</accession>
<dbReference type="AlphaFoldDB" id="C6BZB9"/>
<organism evidence="2 3">
    <name type="scientific">Maridesulfovibrio salexigens (strain ATCC 14822 / DSM 2638 / NCIMB 8403 / VKM B-1763)</name>
    <name type="common">Desulfovibrio salexigens</name>
    <dbReference type="NCBI Taxonomy" id="526222"/>
    <lineage>
        <taxon>Bacteria</taxon>
        <taxon>Pseudomonadati</taxon>
        <taxon>Thermodesulfobacteriota</taxon>
        <taxon>Desulfovibrionia</taxon>
        <taxon>Desulfovibrionales</taxon>
        <taxon>Desulfovibrionaceae</taxon>
        <taxon>Maridesulfovibrio</taxon>
    </lineage>
</organism>
<evidence type="ECO:0000313" key="3">
    <source>
        <dbReference type="Proteomes" id="UP000002601"/>
    </source>
</evidence>
<dbReference type="eggNOG" id="COG2930">
    <property type="taxonomic scope" value="Bacteria"/>
</dbReference>
<dbReference type="OrthoDB" id="9782434at2"/>
<dbReference type="KEGG" id="dsa:Desal_2702"/>
<evidence type="ECO:0000313" key="2">
    <source>
        <dbReference type="EMBL" id="ACS80756.1"/>
    </source>
</evidence>
<dbReference type="Pfam" id="PF04366">
    <property type="entry name" value="Ysc84"/>
    <property type="match status" value="1"/>
</dbReference>
<dbReference type="STRING" id="526222.Desal_2702"/>
<dbReference type="InterPro" id="IPR007461">
    <property type="entry name" value="Ysc84_actin-binding"/>
</dbReference>
<keyword evidence="3" id="KW-1185">Reference proteome</keyword>
<dbReference type="RefSeq" id="WP_015852572.1">
    <property type="nucleotide sequence ID" value="NC_012881.1"/>
</dbReference>
<dbReference type="EMBL" id="CP001649">
    <property type="protein sequence ID" value="ACS80756.1"/>
    <property type="molecule type" value="Genomic_DNA"/>
</dbReference>
<proteinExistence type="predicted"/>